<dbReference type="PANTHER" id="PTHR45947">
    <property type="entry name" value="SULFOQUINOVOSYL TRANSFERASE SQD2"/>
    <property type="match status" value="1"/>
</dbReference>
<dbReference type="STRING" id="1379270.GEMMAAP_08780"/>
<evidence type="ECO:0000259" key="2">
    <source>
        <dbReference type="Pfam" id="PF13439"/>
    </source>
</evidence>
<dbReference type="InterPro" id="IPR001296">
    <property type="entry name" value="Glyco_trans_1"/>
</dbReference>
<dbReference type="Proteomes" id="UP000076404">
    <property type="component" value="Chromosome"/>
</dbReference>
<proteinExistence type="predicted"/>
<evidence type="ECO:0008006" key="5">
    <source>
        <dbReference type="Google" id="ProtNLM"/>
    </source>
</evidence>
<dbReference type="EMBL" id="CP011454">
    <property type="protein sequence ID" value="AMW04906.1"/>
    <property type="molecule type" value="Genomic_DNA"/>
</dbReference>
<reference evidence="3 4" key="1">
    <citation type="journal article" date="2014" name="Proc. Natl. Acad. Sci. U.S.A.">
        <title>Functional type 2 photosynthetic reaction centers found in the rare bacterial phylum Gemmatimonadetes.</title>
        <authorList>
            <person name="Zeng Y."/>
            <person name="Feng F."/>
            <person name="Medova H."/>
            <person name="Dean J."/>
            <person name="Koblizek M."/>
        </authorList>
    </citation>
    <scope>NUCLEOTIDE SEQUENCE [LARGE SCALE GENOMIC DNA]</scope>
    <source>
        <strain evidence="3 4">AP64</strain>
    </source>
</reference>
<dbReference type="OrthoDB" id="4611853at2"/>
<gene>
    <name evidence="3" type="ORF">GEMMAAP_08780</name>
</gene>
<name>A0A143BIM7_9BACT</name>
<evidence type="ECO:0000313" key="3">
    <source>
        <dbReference type="EMBL" id="AMW04906.1"/>
    </source>
</evidence>
<sequence length="401" mass="42644">MRAAPRVLFVTHNAPRFPGDAAGSFVLRLAVGLRQHGARVEIIAPGAAGLAPSSVIEGVPVQRVRYASDERMTLAYTGNMAETVMGSWSGRLALLQLLRATRRAVRTAVDDARRAGDPYDVVHVHWWFPSGLALWGGRRPDDPPIVITLHGSDVRLAEKKTLVHPVMRGVLGQAGARTAVSTWLKDIAQRIAPDRAIVVAPMPVDAQQFLALPHLDARQGILFVGRLNSQKGLADLLAALAFPSLAGVTLQVVGDGPDREALQQQAAHLGLNSRIQWHGTLPQPALAPLYPSARAVVMPSRGEGLGLVAVEAQLCATPVIAYNNGGVIDVVQPEHGGTLVPTGDVQALASAIAQVIASESTVERLGMLARADMLSRFTPQAVSARYLEIYGEAVAQQTRGT</sequence>
<feature type="domain" description="Glycosyltransferase subfamily 4-like N-terminal" evidence="2">
    <location>
        <begin position="23"/>
        <end position="207"/>
    </location>
</feature>
<feature type="domain" description="Glycosyl transferase family 1" evidence="1">
    <location>
        <begin position="221"/>
        <end position="369"/>
    </location>
</feature>
<dbReference type="Pfam" id="PF13439">
    <property type="entry name" value="Glyco_transf_4"/>
    <property type="match status" value="1"/>
</dbReference>
<organism evidence="3 4">
    <name type="scientific">Gemmatimonas phototrophica</name>
    <dbReference type="NCBI Taxonomy" id="1379270"/>
    <lineage>
        <taxon>Bacteria</taxon>
        <taxon>Pseudomonadati</taxon>
        <taxon>Gemmatimonadota</taxon>
        <taxon>Gemmatimonadia</taxon>
        <taxon>Gemmatimonadales</taxon>
        <taxon>Gemmatimonadaceae</taxon>
        <taxon>Gemmatimonas</taxon>
    </lineage>
</organism>
<dbReference type="Pfam" id="PF00534">
    <property type="entry name" value="Glycos_transf_1"/>
    <property type="match status" value="1"/>
</dbReference>
<evidence type="ECO:0000259" key="1">
    <source>
        <dbReference type="Pfam" id="PF00534"/>
    </source>
</evidence>
<dbReference type="PANTHER" id="PTHR45947:SF13">
    <property type="entry name" value="TRANSFERASE"/>
    <property type="match status" value="1"/>
</dbReference>
<protein>
    <recommendedName>
        <fullName evidence="5">Glycosyl transferase family 1</fullName>
    </recommendedName>
</protein>
<dbReference type="RefSeq" id="WP_026850832.1">
    <property type="nucleotide sequence ID" value="NZ_CP011454.1"/>
</dbReference>
<dbReference type="eggNOG" id="COG0438">
    <property type="taxonomic scope" value="Bacteria"/>
</dbReference>
<dbReference type="AlphaFoldDB" id="A0A143BIM7"/>
<dbReference type="GO" id="GO:0016757">
    <property type="term" value="F:glycosyltransferase activity"/>
    <property type="evidence" value="ECO:0007669"/>
    <property type="project" value="InterPro"/>
</dbReference>
<dbReference type="InterPro" id="IPR028098">
    <property type="entry name" value="Glyco_trans_4-like_N"/>
</dbReference>
<evidence type="ECO:0000313" key="4">
    <source>
        <dbReference type="Proteomes" id="UP000076404"/>
    </source>
</evidence>
<dbReference type="SUPFAM" id="SSF53756">
    <property type="entry name" value="UDP-Glycosyltransferase/glycogen phosphorylase"/>
    <property type="match status" value="1"/>
</dbReference>
<dbReference type="Gene3D" id="3.40.50.2000">
    <property type="entry name" value="Glycogen Phosphorylase B"/>
    <property type="match status" value="2"/>
</dbReference>
<dbReference type="KEGG" id="gph:GEMMAAP_08780"/>
<reference evidence="3 4" key="2">
    <citation type="journal article" date="2016" name="Environ. Microbiol. Rep.">
        <title>Metagenomic evidence for the presence of phototrophic Gemmatimonadetes bacteria in diverse environments.</title>
        <authorList>
            <person name="Zeng Y."/>
            <person name="Baumbach J."/>
            <person name="Barbosa E.G."/>
            <person name="Azevedo V."/>
            <person name="Zhang C."/>
            <person name="Koblizek M."/>
        </authorList>
    </citation>
    <scope>NUCLEOTIDE SEQUENCE [LARGE SCALE GENOMIC DNA]</scope>
    <source>
        <strain evidence="3 4">AP64</strain>
    </source>
</reference>
<accession>A0A143BIM7</accession>
<keyword evidence="4" id="KW-1185">Reference proteome</keyword>
<dbReference type="InterPro" id="IPR050194">
    <property type="entry name" value="Glycosyltransferase_grp1"/>
</dbReference>